<evidence type="ECO:0000313" key="10">
    <source>
        <dbReference type="EMBL" id="KAK9509480.1"/>
    </source>
</evidence>
<keyword evidence="11" id="KW-1185">Reference proteome</keyword>
<dbReference type="PANTHER" id="PTHR12702:SF0">
    <property type="entry name" value="EXOCYST COMPLEX COMPONENT 6"/>
    <property type="match status" value="1"/>
</dbReference>
<dbReference type="Gene3D" id="1.10.357.30">
    <property type="entry name" value="Exocyst complex subunit Sec15 C-terminal domain, N-terminal subdomain"/>
    <property type="match status" value="1"/>
</dbReference>
<feature type="domain" description="Exocyst complex component EXOC6/Sec15 N-terminal" evidence="9">
    <location>
        <begin position="45"/>
        <end position="214"/>
    </location>
</feature>
<sequence>MENLHETKTTNYESFFQEIEGSDDYWGPTFRAIYDGDEAAKFMEQLDARIKSHDREIERLCNYHYQGFIDSIRELLQVRSQAQKLNAEIVELNSALQSSAERVISKNEELVKARKVESNIAAAIHSLTMCLPVLTTYAKLQKQMDEKRYYPALKTLEQLEHLYLPRVNNYKFSRQMKENIPKLRDNIKEASMSDLKDFLENIRKVSQRIGEIAMLHTSEQLVIDPELIKRRKKKQGPQPSNPFNGELDKEDLDEEDLSAQDMIDFSPVYRCLHIYTVLGSRADFESYYRKQRRQQAKLVLQPPTNMHESIEGYKGYMHNLLGFFVVEDHILNTGNGLVDRNYLDELWSFSVGKIVNALRTHSAYCTDATLMLKIKDLIMLFVTSLRNYGYAVNQVFEVLHEIRDHYNEVLMQRWVGVFREILDEETFLPIQVDTQEDFDQVLSTFPFQDDALEASPFPKKFPFSPFVPNIYQQVKEYIYACLKFSEDLNLSQGEVDDMIRKSTNLLLTRTFTGCLSSVFRKPSLGLMQLIQIIIDTRYLEDATVYLEEFVSNITGSPKEGQLGARGQGHLFGVARDDAEKQICDKLKQKLDEFIELESYDWLLVEPQGLASPFISDLIAFLNSTFTSFTNLPCEVAQVACKSACEHIAKSLMGMITNNEVRQISMGAIHQLNLDTLQCEQFAASEPVEGLEEGALLQYFTDLRQLLDLFLSWDWPTYFHDYGQENSKYQQVSPNTAIILLEKIREADKKTVFSVLKKSERDKKKLLETVLKQLRQLAATAQQQQQQQQQLP</sequence>
<evidence type="ECO:0000256" key="2">
    <source>
        <dbReference type="ARBA" id="ARBA00007944"/>
    </source>
</evidence>
<dbReference type="AlphaFoldDB" id="A0AAW1DHE8"/>
<dbReference type="GO" id="GO:0006893">
    <property type="term" value="P:Golgi to plasma membrane transport"/>
    <property type="evidence" value="ECO:0007669"/>
    <property type="project" value="TreeGrafter"/>
</dbReference>
<comment type="caution">
    <text evidence="10">The sequence shown here is derived from an EMBL/GenBank/DDBJ whole genome shotgun (WGS) entry which is preliminary data.</text>
</comment>
<organism evidence="10 11">
    <name type="scientific">Rhynocoris fuscipes</name>
    <dbReference type="NCBI Taxonomy" id="488301"/>
    <lineage>
        <taxon>Eukaryota</taxon>
        <taxon>Metazoa</taxon>
        <taxon>Ecdysozoa</taxon>
        <taxon>Arthropoda</taxon>
        <taxon>Hexapoda</taxon>
        <taxon>Insecta</taxon>
        <taxon>Pterygota</taxon>
        <taxon>Neoptera</taxon>
        <taxon>Paraneoptera</taxon>
        <taxon>Hemiptera</taxon>
        <taxon>Heteroptera</taxon>
        <taxon>Panheteroptera</taxon>
        <taxon>Cimicomorpha</taxon>
        <taxon>Reduviidae</taxon>
        <taxon>Harpactorinae</taxon>
        <taxon>Harpactorini</taxon>
        <taxon>Rhynocoris</taxon>
    </lineage>
</organism>
<feature type="coiled-coil region" evidence="7">
    <location>
        <begin position="43"/>
        <end position="102"/>
    </location>
</feature>
<evidence type="ECO:0000256" key="5">
    <source>
        <dbReference type="ARBA" id="ARBA00023054"/>
    </source>
</evidence>
<dbReference type="InterPro" id="IPR007225">
    <property type="entry name" value="EXOC6/Sec15"/>
</dbReference>
<protein>
    <recommendedName>
        <fullName evidence="6">Exocyst complex component</fullName>
    </recommendedName>
</protein>
<dbReference type="Proteomes" id="UP001461498">
    <property type="component" value="Unassembled WGS sequence"/>
</dbReference>
<dbReference type="FunFam" id="1.10.357.30:FF:000003">
    <property type="entry name" value="Exocyst complex component"/>
    <property type="match status" value="1"/>
</dbReference>
<dbReference type="InterPro" id="IPR046361">
    <property type="entry name" value="EXOC6/Sec15_C"/>
</dbReference>
<evidence type="ECO:0000259" key="9">
    <source>
        <dbReference type="Pfam" id="PF20651"/>
    </source>
</evidence>
<dbReference type="PIRSF" id="PIRSF025007">
    <property type="entry name" value="Sec15"/>
    <property type="match status" value="1"/>
</dbReference>
<reference evidence="10 11" key="1">
    <citation type="submission" date="2022-12" db="EMBL/GenBank/DDBJ databases">
        <title>Chromosome-level genome assembly of true bugs.</title>
        <authorList>
            <person name="Ma L."/>
            <person name="Li H."/>
        </authorList>
    </citation>
    <scope>NUCLEOTIDE SEQUENCE [LARGE SCALE GENOMIC DNA]</scope>
    <source>
        <strain evidence="10">Lab_2022b</strain>
    </source>
</reference>
<dbReference type="Pfam" id="PF04091">
    <property type="entry name" value="Sec15_C"/>
    <property type="match status" value="1"/>
</dbReference>
<accession>A0AAW1DHE8</accession>
<dbReference type="GO" id="GO:0006886">
    <property type="term" value="P:intracellular protein transport"/>
    <property type="evidence" value="ECO:0007669"/>
    <property type="project" value="InterPro"/>
</dbReference>
<comment type="similarity">
    <text evidence="2 6">Belongs to the SEC15 family.</text>
</comment>
<proteinExistence type="inferred from homology"/>
<evidence type="ECO:0000259" key="8">
    <source>
        <dbReference type="Pfam" id="PF04091"/>
    </source>
</evidence>
<evidence type="ECO:0000256" key="3">
    <source>
        <dbReference type="ARBA" id="ARBA00022448"/>
    </source>
</evidence>
<dbReference type="Pfam" id="PF20651">
    <property type="entry name" value="EXOC6_Sec15_N"/>
    <property type="match status" value="1"/>
</dbReference>
<evidence type="ECO:0000256" key="4">
    <source>
        <dbReference type="ARBA" id="ARBA00022483"/>
    </source>
</evidence>
<evidence type="ECO:0000256" key="1">
    <source>
        <dbReference type="ARBA" id="ARBA00002660"/>
    </source>
</evidence>
<evidence type="ECO:0000313" key="11">
    <source>
        <dbReference type="Proteomes" id="UP001461498"/>
    </source>
</evidence>
<keyword evidence="5 7" id="KW-0175">Coiled coil</keyword>
<dbReference type="GO" id="GO:0000145">
    <property type="term" value="C:exocyst"/>
    <property type="evidence" value="ECO:0007669"/>
    <property type="project" value="UniProtKB-UniRule"/>
</dbReference>
<dbReference type="PANTHER" id="PTHR12702">
    <property type="entry name" value="SEC15"/>
    <property type="match status" value="1"/>
</dbReference>
<dbReference type="Gene3D" id="1.20.58.670">
    <property type="entry name" value="Dsl1p vesicle tethering complex, Tip20p subunit, domain D"/>
    <property type="match status" value="1"/>
</dbReference>
<dbReference type="EMBL" id="JAPXFL010000003">
    <property type="protein sequence ID" value="KAK9509480.1"/>
    <property type="molecule type" value="Genomic_DNA"/>
</dbReference>
<dbReference type="InterPro" id="IPR042044">
    <property type="entry name" value="EXOC6PINT-1/Sec15/Tip20_C_dom2"/>
</dbReference>
<name>A0AAW1DHE8_9HEMI</name>
<comment type="function">
    <text evidence="1 6">Component of the exocyst complex involved in the docking of exocytic vesicles with fusion sites on the plasma membrane.</text>
</comment>
<gene>
    <name evidence="10" type="ORF">O3M35_006790</name>
</gene>
<dbReference type="InterPro" id="IPR042045">
    <property type="entry name" value="EXOC6/Sec15_C_dom1"/>
</dbReference>
<dbReference type="GO" id="GO:0016020">
    <property type="term" value="C:membrane"/>
    <property type="evidence" value="ECO:0007669"/>
    <property type="project" value="TreeGrafter"/>
</dbReference>
<evidence type="ECO:0000256" key="7">
    <source>
        <dbReference type="SAM" id="Coils"/>
    </source>
</evidence>
<keyword evidence="3 6" id="KW-0813">Transport</keyword>
<keyword evidence="4 6" id="KW-0268">Exocytosis</keyword>
<dbReference type="FunFam" id="1.20.58.670:FF:000002">
    <property type="entry name" value="Exocyst complex component"/>
    <property type="match status" value="1"/>
</dbReference>
<dbReference type="GO" id="GO:0090522">
    <property type="term" value="P:vesicle tethering involved in exocytosis"/>
    <property type="evidence" value="ECO:0007669"/>
    <property type="project" value="UniProtKB-UniRule"/>
</dbReference>
<evidence type="ECO:0000256" key="6">
    <source>
        <dbReference type="PIRNR" id="PIRNR025007"/>
    </source>
</evidence>
<feature type="domain" description="Exocyst complex subunit EXOC6/Sec15 C-terminal" evidence="8">
    <location>
        <begin position="395"/>
        <end position="742"/>
    </location>
</feature>
<feature type="coiled-coil region" evidence="7">
    <location>
        <begin position="756"/>
        <end position="790"/>
    </location>
</feature>
<dbReference type="InterPro" id="IPR048359">
    <property type="entry name" value="EXOC6_Sec15_N"/>
</dbReference>